<feature type="coiled-coil region" evidence="1">
    <location>
        <begin position="523"/>
        <end position="688"/>
    </location>
</feature>
<name>A0AAV7AI48_ENGPU</name>
<accession>A0AAV7AI48</accession>
<dbReference type="InterPro" id="IPR039139">
    <property type="entry name" value="CCDC170-like"/>
</dbReference>
<reference evidence="3" key="1">
    <citation type="thesis" date="2020" institute="ProQuest LLC" country="789 East Eisenhower Parkway, Ann Arbor, MI, USA">
        <title>Comparative Genomics and Chromosome Evolution.</title>
        <authorList>
            <person name="Mudd A.B."/>
        </authorList>
    </citation>
    <scope>NUCLEOTIDE SEQUENCE</scope>
    <source>
        <strain evidence="3">237g6f4</strain>
        <tissue evidence="3">Blood</tissue>
    </source>
</reference>
<evidence type="ECO:0000256" key="1">
    <source>
        <dbReference type="SAM" id="Coils"/>
    </source>
</evidence>
<comment type="caution">
    <text evidence="3">The sequence shown here is derived from an EMBL/GenBank/DDBJ whole genome shotgun (WGS) entry which is preliminary data.</text>
</comment>
<feature type="coiled-coil region" evidence="1">
    <location>
        <begin position="235"/>
        <end position="262"/>
    </location>
</feature>
<feature type="coiled-coil region" evidence="1">
    <location>
        <begin position="298"/>
        <end position="348"/>
    </location>
</feature>
<feature type="region of interest" description="Disordered" evidence="2">
    <location>
        <begin position="1"/>
        <end position="32"/>
    </location>
</feature>
<sequence>MSDVSNQYSYEDPIERLFDSRSSPGKSFSRFRDPSVTFSEFHNTEHSYTKNKDGSQKSKRHYYDLTDSRGEDKAPYNSGIRDQILTYKMTAETAQSEHAALLVKNTALQAEVSDLKKRLAAKDIYLQEAKEEIEKYKEKCARHMSQIKSLKEHMKEFDHTASEKAEVNAEVHSLRRDNKELNDRIRELENRLRVHLMEREKAEQKSSGLGKRLHESVERLSNCLNVNIEEHDDPLNALVSKAEKLMKEYKLHKSKMTSLEDALRSQQVESKASRDTIVKLVAETEKHKKAMADFPAELKSLKRERDEAVLARKNMERHKEWGSFRQELMEKEKKINDLERTLRTSDYEAKASHSLHQSFISQLATILSNGFTTVPRTEEAVKERIQELCSSEQTWKSTCEDLEQKIVKLNKQIEKQLDLYHEAMTKSYKAEGQLQEHQDSMKHLKGKLASEEMIKDGFNMERKRLKKFLLQLAEKMKISQDISSESLVSQYDMLLNRADEICKRDKEFLSENKTLIYNLQKKVNSQRDKLELKSSQIEQLEKKVKQLEREKEHQTFLSAENSATMTAQKLQKKVEKLQGQLSDMKIANQNLTLQLVDMNDLKEKVDQQKKTIELLSKSLEKLEKIKDKAAKKVVSLKTELDYTEHETVGEKVRCQQMVEAVTNELHTAKRALEEVARREKQLVDFRETITRMMGFNINTLAVPDYEIFDQLKRVLRTHGPIDHTKTDRSKLPYGFRTGNSEPEYTVQHMNPKY</sequence>
<dbReference type="Gene3D" id="1.10.287.1490">
    <property type="match status" value="1"/>
</dbReference>
<evidence type="ECO:0000313" key="4">
    <source>
        <dbReference type="Proteomes" id="UP000824782"/>
    </source>
</evidence>
<dbReference type="Proteomes" id="UP000824782">
    <property type="component" value="Unassembled WGS sequence"/>
</dbReference>
<dbReference type="PANTHER" id="PTHR18863">
    <property type="entry name" value="TSEC-2-RELATED"/>
    <property type="match status" value="1"/>
</dbReference>
<proteinExistence type="predicted"/>
<evidence type="ECO:0000256" key="2">
    <source>
        <dbReference type="SAM" id="MobiDB-lite"/>
    </source>
</evidence>
<dbReference type="AlphaFoldDB" id="A0AAV7AI48"/>
<evidence type="ECO:0000313" key="3">
    <source>
        <dbReference type="EMBL" id="KAG8561204.1"/>
    </source>
</evidence>
<feature type="coiled-coil region" evidence="1">
    <location>
        <begin position="392"/>
        <end position="419"/>
    </location>
</feature>
<dbReference type="EMBL" id="WNYA01000007">
    <property type="protein sequence ID" value="KAG8561204.1"/>
    <property type="molecule type" value="Genomic_DNA"/>
</dbReference>
<feature type="coiled-coil region" evidence="1">
    <location>
        <begin position="112"/>
        <end position="205"/>
    </location>
</feature>
<dbReference type="PANTHER" id="PTHR18863:SF5">
    <property type="entry name" value="TESTIS EXPRESSED GENE 21"/>
    <property type="match status" value="1"/>
</dbReference>
<gene>
    <name evidence="3" type="ORF">GDO81_015284</name>
</gene>
<evidence type="ECO:0008006" key="5">
    <source>
        <dbReference type="Google" id="ProtNLM"/>
    </source>
</evidence>
<protein>
    <recommendedName>
        <fullName evidence="5">Coiled-coil domain-containing protein 170-like</fullName>
    </recommendedName>
</protein>
<keyword evidence="1" id="KW-0175">Coiled coil</keyword>
<organism evidence="3 4">
    <name type="scientific">Engystomops pustulosus</name>
    <name type="common">Tungara frog</name>
    <name type="synonym">Physalaemus pustulosus</name>
    <dbReference type="NCBI Taxonomy" id="76066"/>
    <lineage>
        <taxon>Eukaryota</taxon>
        <taxon>Metazoa</taxon>
        <taxon>Chordata</taxon>
        <taxon>Craniata</taxon>
        <taxon>Vertebrata</taxon>
        <taxon>Euteleostomi</taxon>
        <taxon>Amphibia</taxon>
        <taxon>Batrachia</taxon>
        <taxon>Anura</taxon>
        <taxon>Neobatrachia</taxon>
        <taxon>Hyloidea</taxon>
        <taxon>Leptodactylidae</taxon>
        <taxon>Leiuperinae</taxon>
        <taxon>Engystomops</taxon>
    </lineage>
</organism>
<keyword evidence="4" id="KW-1185">Reference proteome</keyword>